<keyword evidence="1" id="KW-0472">Membrane</keyword>
<evidence type="ECO:0000313" key="2">
    <source>
        <dbReference type="EMBL" id="PRO75068.1"/>
    </source>
</evidence>
<proteinExistence type="predicted"/>
<reference evidence="3" key="1">
    <citation type="journal article" date="2020" name="Int. J. Syst. Evol. Microbiol.">
        <title>Alteromonas alba sp. nov., a marine bacterium isolated from the seawater of the West Pacific Ocean.</title>
        <authorList>
            <person name="Sun C."/>
            <person name="Wu Y.-H."/>
            <person name="Xamxidin M."/>
            <person name="Cheng H."/>
            <person name="Xu X.-W."/>
        </authorList>
    </citation>
    <scope>NUCLEOTIDE SEQUENCE [LARGE SCALE GENOMIC DNA]</scope>
    <source>
        <strain evidence="3">190</strain>
    </source>
</reference>
<dbReference type="EMBL" id="PVNP01000020">
    <property type="protein sequence ID" value="PRO75068.1"/>
    <property type="molecule type" value="Genomic_DNA"/>
</dbReference>
<name>A0A2S9VF34_9ALTE</name>
<comment type="caution">
    <text evidence="2">The sequence shown here is derived from an EMBL/GenBank/DDBJ whole genome shotgun (WGS) entry which is preliminary data.</text>
</comment>
<feature type="transmembrane region" description="Helical" evidence="1">
    <location>
        <begin position="138"/>
        <end position="163"/>
    </location>
</feature>
<keyword evidence="1" id="KW-0812">Transmembrane</keyword>
<dbReference type="AlphaFoldDB" id="A0A2S9VF34"/>
<evidence type="ECO:0000313" key="3">
    <source>
        <dbReference type="Proteomes" id="UP000238949"/>
    </source>
</evidence>
<gene>
    <name evidence="2" type="ORF">C6Y40_03115</name>
</gene>
<keyword evidence="1" id="KW-1133">Transmembrane helix</keyword>
<evidence type="ECO:0008006" key="4">
    <source>
        <dbReference type="Google" id="ProtNLM"/>
    </source>
</evidence>
<organism evidence="2 3">
    <name type="scientific">Alteromonas alba</name>
    <dbReference type="NCBI Taxonomy" id="2079529"/>
    <lineage>
        <taxon>Bacteria</taxon>
        <taxon>Pseudomonadati</taxon>
        <taxon>Pseudomonadota</taxon>
        <taxon>Gammaproteobacteria</taxon>
        <taxon>Alteromonadales</taxon>
        <taxon>Alteromonadaceae</taxon>
        <taxon>Alteromonas/Salinimonas group</taxon>
        <taxon>Alteromonas</taxon>
    </lineage>
</organism>
<feature type="transmembrane region" description="Helical" evidence="1">
    <location>
        <begin position="200"/>
        <end position="217"/>
    </location>
</feature>
<feature type="transmembrane region" description="Helical" evidence="1">
    <location>
        <begin position="61"/>
        <end position="80"/>
    </location>
</feature>
<accession>A0A2S9VF34</accession>
<feature type="transmembrane region" description="Helical" evidence="1">
    <location>
        <begin position="21"/>
        <end position="41"/>
    </location>
</feature>
<evidence type="ECO:0000256" key="1">
    <source>
        <dbReference type="SAM" id="Phobius"/>
    </source>
</evidence>
<feature type="transmembrane region" description="Helical" evidence="1">
    <location>
        <begin position="101"/>
        <end position="126"/>
    </location>
</feature>
<dbReference type="OrthoDB" id="1162205at2"/>
<feature type="transmembrane region" description="Helical" evidence="1">
    <location>
        <begin position="175"/>
        <end position="194"/>
    </location>
</feature>
<protein>
    <recommendedName>
        <fullName evidence="4">DUF4386 domain-containing protein</fullName>
    </recommendedName>
</protein>
<keyword evidence="3" id="KW-1185">Reference proteome</keyword>
<sequence length="226" mass="24767">MLCLLPLDGAKMKTRLQLGGIAAVVCALCYIIGFTMILVVMPDINIDGEQRLQAILSEPRLIQSWYFIIFVVFGVALLLLNRSLYRPAGEESGQWQLIGALIGYVWAAYVFAIGFISVLTIEYLTYLTPTQTNETWPAILAIQTGLGDGVEWIGGIWMLVINISLYCRRSVPRSLSVAGAITGLIGMLTVYPPLAAAGGVFGLLQIGWFCWLGRLLLKQKMPVLPA</sequence>
<dbReference type="Proteomes" id="UP000238949">
    <property type="component" value="Unassembled WGS sequence"/>
</dbReference>